<reference evidence="1" key="1">
    <citation type="submission" date="2019-02" db="EMBL/GenBank/DDBJ databases">
        <authorList>
            <person name="Gruber-Vodicka R. H."/>
            <person name="Seah K. B. B."/>
        </authorList>
    </citation>
    <scope>NUCLEOTIDE SEQUENCE</scope>
    <source>
        <strain evidence="1">BECK_DK47</strain>
    </source>
</reference>
<gene>
    <name evidence="1" type="ORF">BECKDK2373B_GA0170837_12204</name>
</gene>
<dbReference type="EMBL" id="CAADEX010000220">
    <property type="protein sequence ID" value="VFJ68704.1"/>
    <property type="molecule type" value="Genomic_DNA"/>
</dbReference>
<proteinExistence type="predicted"/>
<protein>
    <submittedName>
        <fullName evidence="1">Uncharacterized protein</fullName>
    </submittedName>
</protein>
<sequence length="62" mass="6977">MCSVGTCLAAFFYEKAKEYLSYPTFRTSFAIFEIIEKSGQNLPNNSLDIRILFHSGAGPKPR</sequence>
<accession>A0A450TLU7</accession>
<organism evidence="1">
    <name type="scientific">Candidatus Kentrum sp. DK</name>
    <dbReference type="NCBI Taxonomy" id="2126562"/>
    <lineage>
        <taxon>Bacteria</taxon>
        <taxon>Pseudomonadati</taxon>
        <taxon>Pseudomonadota</taxon>
        <taxon>Gammaproteobacteria</taxon>
        <taxon>Candidatus Kentrum</taxon>
    </lineage>
</organism>
<evidence type="ECO:0000313" key="1">
    <source>
        <dbReference type="EMBL" id="VFJ68704.1"/>
    </source>
</evidence>
<dbReference type="AlphaFoldDB" id="A0A450TLU7"/>
<name>A0A450TLU7_9GAMM</name>